<dbReference type="Proteomes" id="UP000550508">
    <property type="component" value="Unassembled WGS sequence"/>
</dbReference>
<dbReference type="EMBL" id="JABUMX010000004">
    <property type="protein sequence ID" value="NTS32917.1"/>
    <property type="molecule type" value="Genomic_DNA"/>
</dbReference>
<name>A0A849VXA9_9HYPH</name>
<evidence type="ECO:0000313" key="1">
    <source>
        <dbReference type="EMBL" id="NTS32917.1"/>
    </source>
</evidence>
<gene>
    <name evidence="1" type="ORF">HQ945_16785</name>
</gene>
<proteinExistence type="predicted"/>
<reference evidence="1 2" key="1">
    <citation type="submission" date="2020-05" db="EMBL/GenBank/DDBJ databases">
        <authorList>
            <person name="Kim M.K."/>
        </authorList>
    </citation>
    <scope>NUCLEOTIDE SEQUENCE [LARGE SCALE GENOMIC DNA]</scope>
    <source>
        <strain evidence="1 2">BT25</strain>
    </source>
</reference>
<sequence length="145" mass="16737">MKHLALEQLQVLEETDPDYPRQILSRNERIERWAELLERNPARRLTTLYQTEFQSAGTRDAMRADGSALTVAFEDSYLRGSGLSDDSYGEAKRFFELNDHQLHRMVCYCHFGANVSAGTTARYVRRFLPSQGKGMMGWLRQLFAV</sequence>
<dbReference type="AlphaFoldDB" id="A0A849VXA9"/>
<keyword evidence="2" id="KW-1185">Reference proteome</keyword>
<comment type="caution">
    <text evidence="1">The sequence shown here is derived from an EMBL/GenBank/DDBJ whole genome shotgun (WGS) entry which is preliminary data.</text>
</comment>
<protein>
    <submittedName>
        <fullName evidence="1">Uncharacterized protein</fullName>
    </submittedName>
</protein>
<dbReference type="RefSeq" id="WP_027232086.1">
    <property type="nucleotide sequence ID" value="NZ_CP088293.1"/>
</dbReference>
<organism evidence="1 2">
    <name type="scientific">Phyllobacterium pellucidum</name>
    <dbReference type="NCBI Taxonomy" id="2740464"/>
    <lineage>
        <taxon>Bacteria</taxon>
        <taxon>Pseudomonadati</taxon>
        <taxon>Pseudomonadota</taxon>
        <taxon>Alphaproteobacteria</taxon>
        <taxon>Hyphomicrobiales</taxon>
        <taxon>Phyllobacteriaceae</taxon>
        <taxon>Phyllobacterium</taxon>
    </lineage>
</organism>
<accession>A0A849VXA9</accession>
<evidence type="ECO:0000313" key="2">
    <source>
        <dbReference type="Proteomes" id="UP000550508"/>
    </source>
</evidence>